<dbReference type="InterPro" id="IPR036890">
    <property type="entry name" value="HATPase_C_sf"/>
</dbReference>
<evidence type="ECO:0000256" key="1">
    <source>
        <dbReference type="ARBA" id="ARBA00000885"/>
    </source>
</evidence>
<sequence>MSSGISISAGAGSGGGSGAGSGGGGAGGGGPCGICKFLQRKCVTGCIFAPYFDSEQGAAHFATVHKVFGASNVSKLLLHIPAHKRLDAVVTICYEAQARLRDPVYGCVAHIFALQQQASSHPTRPWKVFIKNNTKTGHYRTVWHQGDLVNNLGTIARSGTKEFMEALQAGVDVSMIGQFGVGFYSDLVRYLASGCKPKEKWRIGTEHEKFGFEVDTLRPMNYEQIADLLNGLAERFDWENYIIGLKQEKNDVKLEKVLKEEAMENKTVILTTLNAAWASPGSIIDLFFQSFRTGDGTCRLLDHLVIIALDKKAYIRFGHGTTVRSVQTLFTRRTAADRHTRIVCSQDSNCDTKFFDFIVVGSGVAGLRYALEVSKYGSVAIITKAEPQASNTNYAQGGVSVVLCPSDSIESHMQDTTIAGAYLCDEETVKVTDYELIPGGRNIRVIEETKHEYVDLVAEHILTTTIRPQINSFLEGFNELVPKELILIFNDKELELLISGLPEIDLDDLQANTEYTGYSAASTVIQWFWEVVKSFNKEDMARLLQFVTRTSKVPLEGFKALQGISGPQQFQIHKTYGAPERLPSAHTCFNQLDLPEYSSKEQLEERLLLAIHEASEGFGFG</sequence>
<feature type="domain" description="HECT" evidence="9">
    <location>
        <begin position="435"/>
        <end position="621"/>
    </location>
</feature>
<dbReference type="EC" id="2.3.2.26" evidence="4"/>
<dbReference type="PANTHER" id="PTHR11254">
    <property type="entry name" value="HECT DOMAIN UBIQUITIN-PROTEIN LIGASE"/>
    <property type="match status" value="1"/>
</dbReference>
<proteinExistence type="inferred from homology"/>
<evidence type="ECO:0000313" key="11">
    <source>
        <dbReference type="EMBL" id="KAG6521596.1"/>
    </source>
</evidence>
<comment type="pathway">
    <text evidence="2">Protein modification; protein ubiquitination.</text>
</comment>
<dbReference type="GO" id="GO:0005737">
    <property type="term" value="C:cytoplasm"/>
    <property type="evidence" value="ECO:0007669"/>
    <property type="project" value="TreeGrafter"/>
</dbReference>
<dbReference type="PROSITE" id="PS50891">
    <property type="entry name" value="LOB"/>
    <property type="match status" value="1"/>
</dbReference>
<keyword evidence="12" id="KW-1185">Reference proteome</keyword>
<feature type="region of interest" description="Disordered" evidence="8">
    <location>
        <begin position="1"/>
        <end position="20"/>
    </location>
</feature>
<dbReference type="PRINTS" id="PR00775">
    <property type="entry name" value="HEATSHOCK90"/>
</dbReference>
<protein>
    <recommendedName>
        <fullName evidence="4">HECT-type E3 ubiquitin transferase</fullName>
        <ecNumber evidence="4">2.3.2.26</ecNumber>
    </recommendedName>
</protein>
<dbReference type="SUPFAM" id="SSF55874">
    <property type="entry name" value="ATPase domain of HSP90 chaperone/DNA topoisomerase II/histidine kinase"/>
    <property type="match status" value="1"/>
</dbReference>
<dbReference type="InterPro" id="IPR036188">
    <property type="entry name" value="FAD/NAD-bd_sf"/>
</dbReference>
<accession>A0A8J5LIX0</accession>
<dbReference type="GO" id="GO:0061630">
    <property type="term" value="F:ubiquitin protein ligase activity"/>
    <property type="evidence" value="ECO:0007669"/>
    <property type="project" value="UniProtKB-EC"/>
</dbReference>
<name>A0A8J5LIX0_ZINOF</name>
<dbReference type="Gene3D" id="3.30.2410.10">
    <property type="entry name" value="Hect, E3 ligase catalytic domain"/>
    <property type="match status" value="1"/>
</dbReference>
<feature type="compositionally biased region" description="Gly residues" evidence="8">
    <location>
        <begin position="11"/>
        <end position="20"/>
    </location>
</feature>
<dbReference type="Gene3D" id="3.30.590.20">
    <property type="match status" value="1"/>
</dbReference>
<dbReference type="PANTHER" id="PTHR11254:SF67">
    <property type="entry name" value="E3 UBIQUITIN-PROTEIN LIGASE HUWE1"/>
    <property type="match status" value="1"/>
</dbReference>
<gene>
    <name evidence="11" type="ORF">ZIOFF_018721</name>
</gene>
<dbReference type="Pfam" id="PF03195">
    <property type="entry name" value="LOB"/>
    <property type="match status" value="1"/>
</dbReference>
<dbReference type="FunFam" id="3.30.2410.10:FF:000010">
    <property type="entry name" value="E3 ubiquitin-protein ligase UPL1"/>
    <property type="match status" value="1"/>
</dbReference>
<evidence type="ECO:0000259" key="9">
    <source>
        <dbReference type="PROSITE" id="PS50237"/>
    </source>
</evidence>
<comment type="caution">
    <text evidence="11">The sequence shown here is derived from an EMBL/GenBank/DDBJ whole genome shotgun (WGS) entry which is preliminary data.</text>
</comment>
<dbReference type="Gene3D" id="3.50.50.60">
    <property type="entry name" value="FAD/NAD(P)-binding domain"/>
    <property type="match status" value="1"/>
</dbReference>
<dbReference type="AlphaFoldDB" id="A0A8J5LIX0"/>
<dbReference type="GO" id="GO:0016491">
    <property type="term" value="F:oxidoreductase activity"/>
    <property type="evidence" value="ECO:0007669"/>
    <property type="project" value="UniProtKB-KW"/>
</dbReference>
<dbReference type="InterPro" id="IPR050409">
    <property type="entry name" value="E3_ubiq-protein_ligase"/>
</dbReference>
<feature type="compositionally biased region" description="Low complexity" evidence="8">
    <location>
        <begin position="1"/>
        <end position="10"/>
    </location>
</feature>
<evidence type="ECO:0000256" key="8">
    <source>
        <dbReference type="SAM" id="MobiDB-lite"/>
    </source>
</evidence>
<dbReference type="GO" id="GO:0006511">
    <property type="term" value="P:ubiquitin-dependent protein catabolic process"/>
    <property type="evidence" value="ECO:0007669"/>
    <property type="project" value="TreeGrafter"/>
</dbReference>
<dbReference type="SUPFAM" id="SSF51905">
    <property type="entry name" value="FAD/NAD(P)-binding domain"/>
    <property type="match status" value="1"/>
</dbReference>
<evidence type="ECO:0000256" key="6">
    <source>
        <dbReference type="ARBA" id="ARBA00022786"/>
    </source>
</evidence>
<evidence type="ECO:0000256" key="4">
    <source>
        <dbReference type="ARBA" id="ARBA00012485"/>
    </source>
</evidence>
<feature type="domain" description="LOB" evidence="10">
    <location>
        <begin position="30"/>
        <end position="132"/>
    </location>
</feature>
<dbReference type="InterPro" id="IPR035983">
    <property type="entry name" value="Hect_E3_ubiquitin_ligase"/>
</dbReference>
<dbReference type="PROSITE" id="PS50237">
    <property type="entry name" value="HECT"/>
    <property type="match status" value="1"/>
</dbReference>
<comment type="similarity">
    <text evidence="3">Belongs to the LOB domain-containing protein family.</text>
</comment>
<dbReference type="InterPro" id="IPR020575">
    <property type="entry name" value="Hsp90_N"/>
</dbReference>
<feature type="active site" description="Glycyl thioester intermediate" evidence="7">
    <location>
        <position position="588"/>
    </location>
</feature>
<dbReference type="SMART" id="SM00119">
    <property type="entry name" value="HECTc"/>
    <property type="match status" value="1"/>
</dbReference>
<dbReference type="GO" id="GO:0000209">
    <property type="term" value="P:protein polyubiquitination"/>
    <property type="evidence" value="ECO:0007669"/>
    <property type="project" value="TreeGrafter"/>
</dbReference>
<dbReference type="InterPro" id="IPR004883">
    <property type="entry name" value="LOB"/>
</dbReference>
<dbReference type="SUPFAM" id="SSF56204">
    <property type="entry name" value="Hect, E3 ligase catalytic domain"/>
    <property type="match status" value="1"/>
</dbReference>
<dbReference type="Gene3D" id="3.30.565.10">
    <property type="entry name" value="Histidine kinase-like ATPase, C-terminal domain"/>
    <property type="match status" value="1"/>
</dbReference>
<keyword evidence="6 7" id="KW-0833">Ubl conjugation pathway</keyword>
<keyword evidence="5" id="KW-0808">Transferase</keyword>
<organism evidence="11 12">
    <name type="scientific">Zingiber officinale</name>
    <name type="common">Ginger</name>
    <name type="synonym">Amomum zingiber</name>
    <dbReference type="NCBI Taxonomy" id="94328"/>
    <lineage>
        <taxon>Eukaryota</taxon>
        <taxon>Viridiplantae</taxon>
        <taxon>Streptophyta</taxon>
        <taxon>Embryophyta</taxon>
        <taxon>Tracheophyta</taxon>
        <taxon>Spermatophyta</taxon>
        <taxon>Magnoliopsida</taxon>
        <taxon>Liliopsida</taxon>
        <taxon>Zingiberales</taxon>
        <taxon>Zingiberaceae</taxon>
        <taxon>Zingiber</taxon>
    </lineage>
</organism>
<evidence type="ECO:0000259" key="10">
    <source>
        <dbReference type="PROSITE" id="PS50891"/>
    </source>
</evidence>
<dbReference type="Pfam" id="PF00632">
    <property type="entry name" value="HECT"/>
    <property type="match status" value="1"/>
</dbReference>
<reference evidence="11 12" key="1">
    <citation type="submission" date="2020-08" db="EMBL/GenBank/DDBJ databases">
        <title>Plant Genome Project.</title>
        <authorList>
            <person name="Zhang R.-G."/>
        </authorList>
    </citation>
    <scope>NUCLEOTIDE SEQUENCE [LARGE SCALE GENOMIC DNA]</scope>
    <source>
        <tissue evidence="11">Rhizome</tissue>
    </source>
</reference>
<evidence type="ECO:0000256" key="5">
    <source>
        <dbReference type="ARBA" id="ARBA00022679"/>
    </source>
</evidence>
<evidence type="ECO:0000256" key="3">
    <source>
        <dbReference type="ARBA" id="ARBA00005474"/>
    </source>
</evidence>
<dbReference type="Proteomes" id="UP000734854">
    <property type="component" value="Unassembled WGS sequence"/>
</dbReference>
<evidence type="ECO:0000256" key="7">
    <source>
        <dbReference type="PROSITE-ProRule" id="PRU00104"/>
    </source>
</evidence>
<dbReference type="EMBL" id="JACMSC010000005">
    <property type="protein sequence ID" value="KAG6521596.1"/>
    <property type="molecule type" value="Genomic_DNA"/>
</dbReference>
<evidence type="ECO:0000313" key="12">
    <source>
        <dbReference type="Proteomes" id="UP000734854"/>
    </source>
</evidence>
<comment type="catalytic activity">
    <reaction evidence="1">
        <text>S-ubiquitinyl-[E2 ubiquitin-conjugating enzyme]-L-cysteine + [acceptor protein]-L-lysine = [E2 ubiquitin-conjugating enzyme]-L-cysteine + N(6)-ubiquitinyl-[acceptor protein]-L-lysine.</text>
        <dbReference type="EC" id="2.3.2.26"/>
    </reaction>
</comment>
<evidence type="ECO:0000256" key="2">
    <source>
        <dbReference type="ARBA" id="ARBA00004906"/>
    </source>
</evidence>
<dbReference type="InterPro" id="IPR000569">
    <property type="entry name" value="HECT_dom"/>
</dbReference>